<evidence type="ECO:0000313" key="3">
    <source>
        <dbReference type="Proteomes" id="UP000033514"/>
    </source>
</evidence>
<dbReference type="PROSITE" id="PS51257">
    <property type="entry name" value="PROKAR_LIPOPROTEIN"/>
    <property type="match status" value="1"/>
</dbReference>
<evidence type="ECO:0000256" key="1">
    <source>
        <dbReference type="SAM" id="SignalP"/>
    </source>
</evidence>
<reference evidence="2 3" key="1">
    <citation type="submission" date="2015-03" db="EMBL/GenBank/DDBJ databases">
        <authorList>
            <person name="Hassan Y.I."/>
            <person name="Lepp D."/>
            <person name="Zhou T."/>
        </authorList>
    </citation>
    <scope>NUCLEOTIDE SEQUENCE [LARGE SCALE GENOMIC DNA]</scope>
    <source>
        <strain evidence="2 3">GH2-10</strain>
    </source>
</reference>
<feature type="signal peptide" evidence="1">
    <location>
        <begin position="1"/>
        <end position="21"/>
    </location>
</feature>
<dbReference type="PANTHER" id="PTHR30203:SF24">
    <property type="entry name" value="BLR4935 PROTEIN"/>
    <property type="match status" value="1"/>
</dbReference>
<comment type="caution">
    <text evidence="2">The sequence shown here is derived from an EMBL/GenBank/DDBJ whole genome shotgun (WGS) entry which is preliminary data.</text>
</comment>
<accession>A0A0F5L7B7</accession>
<evidence type="ECO:0000313" key="2">
    <source>
        <dbReference type="EMBL" id="KKB77512.1"/>
    </source>
</evidence>
<protein>
    <submittedName>
        <fullName evidence="2">Copper resistance protein</fullName>
    </submittedName>
</protein>
<dbReference type="PANTHER" id="PTHR30203">
    <property type="entry name" value="OUTER MEMBRANE CATION EFFLUX PROTEIN"/>
    <property type="match status" value="1"/>
</dbReference>
<dbReference type="AlphaFoldDB" id="A0A0F5L7B7"/>
<organism evidence="2 3">
    <name type="scientific">Devosia soli</name>
    <dbReference type="NCBI Taxonomy" id="361041"/>
    <lineage>
        <taxon>Bacteria</taxon>
        <taxon>Pseudomonadati</taxon>
        <taxon>Pseudomonadota</taxon>
        <taxon>Alphaproteobacteria</taxon>
        <taxon>Hyphomicrobiales</taxon>
        <taxon>Devosiaceae</taxon>
        <taxon>Devosia</taxon>
    </lineage>
</organism>
<keyword evidence="1" id="KW-0732">Signal</keyword>
<keyword evidence="3" id="KW-1185">Reference proteome</keyword>
<dbReference type="Gene3D" id="1.20.1600.10">
    <property type="entry name" value="Outer membrane efflux proteins (OEP)"/>
    <property type="match status" value="1"/>
</dbReference>
<dbReference type="STRING" id="361041.VW35_15190"/>
<dbReference type="EMBL" id="LAJG01000025">
    <property type="protein sequence ID" value="KKB77512.1"/>
    <property type="molecule type" value="Genomic_DNA"/>
</dbReference>
<name>A0A0F5L7B7_9HYPH</name>
<dbReference type="Proteomes" id="UP000033514">
    <property type="component" value="Unassembled WGS sequence"/>
</dbReference>
<feature type="chain" id="PRO_5002491655" evidence="1">
    <location>
        <begin position="22"/>
        <end position="465"/>
    </location>
</feature>
<sequence>MRHVGRFAVLGVSAFSLAACASFSPNGGMTPVASRVGQELGQTAAKIVTAADEVSAMAKVEALLAKPLTADSAVQIALLKNRGLQAEYNALGISEADYVEASLPMSPAFSIGKLIGGGELEIERRLVGSILSLFTLPARRAVAEAEFKAASFRAVDATFRLAAETRRAYYNAVASRQLVALLEKGQNSAEAAADLTVKLGETGAATKLEQARASAFYAEVSAELAEAKMRAGVDRETLTRLMGLWGMELNFKLPGQLPPLPDRVPSSERLEADAVTRRVDLMVARLELEAMEKSLGLTKASRYVTALDLAGMANTTIETGEDGTSTADAYGFEIELEIPIFDLGETGVRRSTETYMQAVNLLAERAINIRSEVRSAYIAYRATYDISWQYRNRILPLRETIDEQALLEYSGMITDVFDLLTTASESIDSNVAAIEAKRDFFLAAVDFQAALIGGSGEAAAGEAEE</sequence>
<dbReference type="GO" id="GO:0015562">
    <property type="term" value="F:efflux transmembrane transporter activity"/>
    <property type="evidence" value="ECO:0007669"/>
    <property type="project" value="InterPro"/>
</dbReference>
<gene>
    <name evidence="2" type="ORF">VW35_15190</name>
</gene>
<dbReference type="PATRIC" id="fig|361041.3.peg.2430"/>
<dbReference type="SUPFAM" id="SSF56954">
    <property type="entry name" value="Outer membrane efflux proteins (OEP)"/>
    <property type="match status" value="1"/>
</dbReference>
<dbReference type="InterPro" id="IPR010131">
    <property type="entry name" value="MdtP/NodT-like"/>
</dbReference>
<proteinExistence type="predicted"/>